<dbReference type="Pfam" id="PF13175">
    <property type="entry name" value="AAA_15"/>
    <property type="match status" value="1"/>
</dbReference>
<comment type="caution">
    <text evidence="3">The sequence shown here is derived from an EMBL/GenBank/DDBJ whole genome shotgun (WGS) entry which is preliminary data.</text>
</comment>
<dbReference type="InterPro" id="IPR041685">
    <property type="entry name" value="AAA_GajA/Old/RecF-like"/>
</dbReference>
<reference evidence="3 4" key="1">
    <citation type="submission" date="2023-05" db="EMBL/GenBank/DDBJ databases">
        <title>Pseudoalteromonas ardens sp. nov., Pseudoalteromonas obscura sp. nov., and Pseudoalteromonas umbrosa sp. nov., isolated from the coral Montipora capitata.</title>
        <authorList>
            <person name="Thomas E.M."/>
            <person name="Smith E.M."/>
            <person name="Papke E."/>
            <person name="Shlafstein M.D."/>
            <person name="Oline D.K."/>
            <person name="Videau P."/>
            <person name="Saw J.H."/>
            <person name="Strangman W.K."/>
            <person name="Ushijima B."/>
        </authorList>
    </citation>
    <scope>NUCLEOTIDE SEQUENCE [LARGE SCALE GENOMIC DNA]</scope>
    <source>
        <strain evidence="3 4">P94</strain>
    </source>
</reference>
<evidence type="ECO:0000259" key="1">
    <source>
        <dbReference type="Pfam" id="PF13175"/>
    </source>
</evidence>
<dbReference type="Pfam" id="PF20469">
    <property type="entry name" value="OLD-like_TOPRIM"/>
    <property type="match status" value="1"/>
</dbReference>
<sequence>MQLLDNEHRDPLRPYIENGDVKIRRTQPAKATKKTDIVLEIYNYEDNEFRKNPRGIWNAIKGMFPDPIKIGAMEDASEDAARAKSTSTIGKLLKELQPSIEQKHTELVNKHLNAISRRISANGSKRPEQLANIDSSINSKLQNIFPGINIKLHFNIPIFDEIFTSGTLKVYENNNEGRDIKDYGHGAQRSIQMALIQHLAEVKRSADARCTTLLLIDEPELYLHPFAIEQVREALGILANNGYQVIFSTHSAQMITPDTAQNTLLIRKCAERETYTRQRISDAIALVEPSTAAQLEHLFSLTQSTQILFAENVVLTEGKTELRLLPFIYKCIFNKTLGQDNIALIETGSVDNVGKTLRILDKMDLPAKAIVDLDYIFKGAIHNGYIDEGDGSLGVLRQILEALNAQGTITMKGDTPNSQHCAILALQPEAAGPIQDLHDKLRVHNIWLWTKGAIEKHLGIENKSESAWAAFKAKIKSDGVEASCTEFQSILECSQWISN</sequence>
<dbReference type="Gene3D" id="3.40.50.300">
    <property type="entry name" value="P-loop containing nucleotide triphosphate hydrolases"/>
    <property type="match status" value="1"/>
</dbReference>
<evidence type="ECO:0000313" key="3">
    <source>
        <dbReference type="EMBL" id="MDK2593533.1"/>
    </source>
</evidence>
<organism evidence="3 4">
    <name type="scientific">Pseudoalteromonas obscura</name>
    <dbReference type="NCBI Taxonomy" id="3048491"/>
    <lineage>
        <taxon>Bacteria</taxon>
        <taxon>Pseudomonadati</taxon>
        <taxon>Pseudomonadota</taxon>
        <taxon>Gammaproteobacteria</taxon>
        <taxon>Alteromonadales</taxon>
        <taxon>Pseudoalteromonadaceae</taxon>
        <taxon>Pseudoalteromonas</taxon>
    </lineage>
</organism>
<evidence type="ECO:0000259" key="2">
    <source>
        <dbReference type="Pfam" id="PF20469"/>
    </source>
</evidence>
<dbReference type="Proteomes" id="UP001231915">
    <property type="component" value="Unassembled WGS sequence"/>
</dbReference>
<dbReference type="SUPFAM" id="SSF52540">
    <property type="entry name" value="P-loop containing nucleoside triphosphate hydrolases"/>
    <property type="match status" value="1"/>
</dbReference>
<dbReference type="InterPro" id="IPR034139">
    <property type="entry name" value="TOPRIM_OLD"/>
</dbReference>
<feature type="domain" description="OLD protein-like TOPRIM" evidence="2">
    <location>
        <begin position="308"/>
        <end position="374"/>
    </location>
</feature>
<keyword evidence="4" id="KW-1185">Reference proteome</keyword>
<dbReference type="InterPro" id="IPR051396">
    <property type="entry name" value="Bact_Antivir_Def_Nuclease"/>
</dbReference>
<dbReference type="InterPro" id="IPR027417">
    <property type="entry name" value="P-loop_NTPase"/>
</dbReference>
<protein>
    <submittedName>
        <fullName evidence="3">AAA family ATPase</fullName>
    </submittedName>
</protein>
<dbReference type="EMBL" id="JASJUT010000001">
    <property type="protein sequence ID" value="MDK2593533.1"/>
    <property type="molecule type" value="Genomic_DNA"/>
</dbReference>
<dbReference type="PANTHER" id="PTHR43581">
    <property type="entry name" value="ATP/GTP PHOSPHATASE"/>
    <property type="match status" value="1"/>
</dbReference>
<dbReference type="RefSeq" id="WP_284135986.1">
    <property type="nucleotide sequence ID" value="NZ_JASJUT010000001.1"/>
</dbReference>
<proteinExistence type="predicted"/>
<dbReference type="CDD" id="cd00267">
    <property type="entry name" value="ABC_ATPase"/>
    <property type="match status" value="1"/>
</dbReference>
<dbReference type="PANTHER" id="PTHR43581:SF2">
    <property type="entry name" value="EXCINUCLEASE ATPASE SUBUNIT"/>
    <property type="match status" value="1"/>
</dbReference>
<name>A0ABT7EE24_9GAMM</name>
<gene>
    <name evidence="3" type="ORF">QNM18_00450</name>
</gene>
<feature type="domain" description="Endonuclease GajA/Old nuclease/RecF-like AAA" evidence="1">
    <location>
        <begin position="95"/>
        <end position="255"/>
    </location>
</feature>
<evidence type="ECO:0000313" key="4">
    <source>
        <dbReference type="Proteomes" id="UP001231915"/>
    </source>
</evidence>
<accession>A0ABT7EE24</accession>